<evidence type="ECO:0000313" key="1">
    <source>
        <dbReference type="EMBL" id="AIT60615.1"/>
    </source>
</evidence>
<dbReference type="PANTHER" id="PTHR34070">
    <property type="entry name" value="ARMADILLO-TYPE FOLD"/>
    <property type="match status" value="1"/>
</dbReference>
<dbReference type="PANTHER" id="PTHR34070:SF1">
    <property type="entry name" value="DNA ALKYLATION REPAIR PROTEIN"/>
    <property type="match status" value="1"/>
</dbReference>
<dbReference type="InterPro" id="IPR016024">
    <property type="entry name" value="ARM-type_fold"/>
</dbReference>
<dbReference type="Gene3D" id="1.20.1660.10">
    <property type="entry name" value="Hypothetical protein (EF3068)"/>
    <property type="match status" value="1"/>
</dbReference>
<dbReference type="OrthoDB" id="9775346at2"/>
<dbReference type="EMBL" id="CP006764">
    <property type="protein sequence ID" value="AIT60615.1"/>
    <property type="molecule type" value="Genomic_DNA"/>
</dbReference>
<dbReference type="Gene3D" id="1.25.40.290">
    <property type="entry name" value="ARM repeat domains"/>
    <property type="match status" value="1"/>
</dbReference>
<dbReference type="HOGENOM" id="CLU_079880_1_1_11"/>
<protein>
    <submittedName>
        <fullName evidence="1">DNA alkylation repair protein</fullName>
    </submittedName>
</protein>
<reference evidence="1 2" key="1">
    <citation type="submission" date="2013-09" db="EMBL/GenBank/DDBJ databases">
        <title>Complete genome sequence of Corynebacterium doosanense CAU 212(T) (=DSM 45436(T)), isolated from activated sludge.</title>
        <authorList>
            <person name="Schaffert L."/>
            <person name="Albersmeier A."/>
            <person name="Kalinowski J."/>
            <person name="Ruckert C."/>
        </authorList>
    </citation>
    <scope>NUCLEOTIDE SEQUENCE [LARGE SCALE GENOMIC DNA]</scope>
    <source>
        <strain evidence="1 2">CAU 212</strain>
    </source>
</reference>
<dbReference type="AlphaFoldDB" id="A0A097IER1"/>
<dbReference type="SUPFAM" id="SSF48371">
    <property type="entry name" value="ARM repeat"/>
    <property type="match status" value="1"/>
</dbReference>
<dbReference type="Proteomes" id="UP000029914">
    <property type="component" value="Chromosome"/>
</dbReference>
<evidence type="ECO:0000313" key="2">
    <source>
        <dbReference type="Proteomes" id="UP000029914"/>
    </source>
</evidence>
<sequence length="210" mass="23544">MLDIPAIEKALAGAADPAKAAGMSAYMRGQFPFLGVPAGPRRAVTKGLLPREVDWDGIFQLLDHHEQREFHYVAGDAINRAALTRADLPQLCRFLTTKSWWDTVDLVARKVGSVAEPGDMREWAVDENLWVRRVAIIHQLGRGVDTHLLGEIIGRNLGSGEFFLDKAIGWALRDASKHHPEWVLRYVAETDLSALSRREALKWLKAQDRC</sequence>
<dbReference type="Pfam" id="PF08713">
    <property type="entry name" value="DNA_alkylation"/>
    <property type="match status" value="1"/>
</dbReference>
<accession>A0A097IER1</accession>
<gene>
    <name evidence="1" type="ORF">CDOO_04625</name>
</gene>
<name>A0A097IER1_9CORY</name>
<dbReference type="STRING" id="558173.CDOO_04625"/>
<proteinExistence type="predicted"/>
<keyword evidence="2" id="KW-1185">Reference proteome</keyword>
<dbReference type="InterPro" id="IPR014825">
    <property type="entry name" value="DNA_alkylation"/>
</dbReference>
<dbReference type="eggNOG" id="COG4912">
    <property type="taxonomic scope" value="Bacteria"/>
</dbReference>
<organism evidence="1 2">
    <name type="scientific">Corynebacterium doosanense CAU 212 = DSM 45436</name>
    <dbReference type="NCBI Taxonomy" id="558173"/>
    <lineage>
        <taxon>Bacteria</taxon>
        <taxon>Bacillati</taxon>
        <taxon>Actinomycetota</taxon>
        <taxon>Actinomycetes</taxon>
        <taxon>Mycobacteriales</taxon>
        <taxon>Corynebacteriaceae</taxon>
        <taxon>Corynebacterium</taxon>
    </lineage>
</organism>
<dbReference type="KEGG" id="cdo:CDOO_04625"/>